<dbReference type="GO" id="GO:0043041">
    <property type="term" value="P:amino acid activation for nonribosomal peptide biosynthetic process"/>
    <property type="evidence" value="ECO:0007669"/>
    <property type="project" value="TreeGrafter"/>
</dbReference>
<dbReference type="SUPFAM" id="SSF56801">
    <property type="entry name" value="Acetyl-CoA synthetase-like"/>
    <property type="match status" value="1"/>
</dbReference>
<organism evidence="3 4">
    <name type="scientific">Fusarium circinatum</name>
    <name type="common">Pitch canker fungus</name>
    <name type="synonym">Gibberella circinata</name>
    <dbReference type="NCBI Taxonomy" id="48490"/>
    <lineage>
        <taxon>Eukaryota</taxon>
        <taxon>Fungi</taxon>
        <taxon>Dikarya</taxon>
        <taxon>Ascomycota</taxon>
        <taxon>Pezizomycotina</taxon>
        <taxon>Sordariomycetes</taxon>
        <taxon>Hypocreomycetidae</taxon>
        <taxon>Hypocreales</taxon>
        <taxon>Nectriaceae</taxon>
        <taxon>Fusarium</taxon>
        <taxon>Fusarium fujikuroi species complex</taxon>
    </lineage>
</organism>
<evidence type="ECO:0000256" key="2">
    <source>
        <dbReference type="ARBA" id="ARBA00022553"/>
    </source>
</evidence>
<dbReference type="PANTHER" id="PTHR45527:SF12">
    <property type="entry name" value="NONRIBOSOMAL PEPTIDE SYNTHETASE IVOA"/>
    <property type="match status" value="1"/>
</dbReference>
<dbReference type="GO" id="GO:0031177">
    <property type="term" value="F:phosphopantetheine binding"/>
    <property type="evidence" value="ECO:0007669"/>
    <property type="project" value="TreeGrafter"/>
</dbReference>
<evidence type="ECO:0000313" key="4">
    <source>
        <dbReference type="Proteomes" id="UP000572754"/>
    </source>
</evidence>
<dbReference type="EMBL" id="JAAQPE010000241">
    <property type="protein sequence ID" value="KAF5675698.1"/>
    <property type="molecule type" value="Genomic_DNA"/>
</dbReference>
<comment type="caution">
    <text evidence="3">The sequence shown here is derived from an EMBL/GenBank/DDBJ whole genome shotgun (WGS) entry which is preliminary data.</text>
</comment>
<accession>A0A8H5TSG1</accession>
<name>A0A8H5TSG1_FUSCI</name>
<dbReference type="Proteomes" id="UP000572754">
    <property type="component" value="Unassembled WGS sequence"/>
</dbReference>
<dbReference type="InterPro" id="IPR045851">
    <property type="entry name" value="AMP-bd_C_sf"/>
</dbReference>
<evidence type="ECO:0000256" key="1">
    <source>
        <dbReference type="ARBA" id="ARBA00022450"/>
    </source>
</evidence>
<gene>
    <name evidence="3" type="ORF">FCIRC_7314</name>
</gene>
<dbReference type="PANTHER" id="PTHR45527">
    <property type="entry name" value="NONRIBOSOMAL PEPTIDE SYNTHETASE"/>
    <property type="match status" value="1"/>
</dbReference>
<dbReference type="Gene3D" id="3.30.300.30">
    <property type="match status" value="1"/>
</dbReference>
<keyword evidence="4" id="KW-1185">Reference proteome</keyword>
<dbReference type="GO" id="GO:0044550">
    <property type="term" value="P:secondary metabolite biosynthetic process"/>
    <property type="evidence" value="ECO:0007669"/>
    <property type="project" value="TreeGrafter"/>
</dbReference>
<dbReference type="Gene3D" id="3.40.50.12780">
    <property type="entry name" value="N-terminal domain of ligase-like"/>
    <property type="match status" value="1"/>
</dbReference>
<proteinExistence type="predicted"/>
<sequence length="240" mass="26711">MSEKSQNDLFGNVIGFPIGSVCRIVDPGDHNQLVAHGVVGELVIGRQILAGGYLDHCTGDLAKVDDTGNITIRGRKDNQIKIRGQRINVKEIQTTLPATNLIHNSVVELFKKGLLVNKLIAIISTTSDTPHCKHPPPLASHKQHLQTLALTLDSRLRTRLHDALQDRLTNAMIPKRWIRMTSIPETTSGKVNQKEIRIWLERTDEYRLKGHDTPTKSALLKPHLSFIQNGGYSIAAIELH</sequence>
<dbReference type="InterPro" id="IPR042099">
    <property type="entry name" value="ANL_N_sf"/>
</dbReference>
<dbReference type="AlphaFoldDB" id="A0A8H5TSG1"/>
<evidence type="ECO:0000313" key="3">
    <source>
        <dbReference type="EMBL" id="KAF5675698.1"/>
    </source>
</evidence>
<keyword evidence="2" id="KW-0597">Phosphoprotein</keyword>
<keyword evidence="1" id="KW-0596">Phosphopantetheine</keyword>
<dbReference type="GO" id="GO:0005737">
    <property type="term" value="C:cytoplasm"/>
    <property type="evidence" value="ECO:0007669"/>
    <property type="project" value="TreeGrafter"/>
</dbReference>
<protein>
    <submittedName>
        <fullName evidence="3">Nonribosomal peptide synthase</fullName>
    </submittedName>
</protein>
<reference evidence="4" key="1">
    <citation type="journal article" date="2020" name="BMC Genomics">
        <title>Correction to: Identification and distribution of gene clusters required for synthesis of sphingolipid metabolism inhibitors in diverse species of the filamentous fungus Fusarium.</title>
        <authorList>
            <person name="Kim H.S."/>
            <person name="Lohmar J.M."/>
            <person name="Busman M."/>
            <person name="Brown D.W."/>
            <person name="Naumann T.A."/>
            <person name="Divon H.H."/>
            <person name="Lysoe E."/>
            <person name="Uhlig S."/>
            <person name="Proctor R.H."/>
        </authorList>
    </citation>
    <scope>NUCLEOTIDE SEQUENCE [LARGE SCALE GENOMIC DNA]</scope>
    <source>
        <strain evidence="4">NRRL 25331</strain>
    </source>
</reference>
<reference evidence="3 4" key="2">
    <citation type="submission" date="2020-05" db="EMBL/GenBank/DDBJ databases">
        <title>Identification and distribution of gene clusters putatively required for synthesis of sphingolipid metabolism inhibitors in phylogenetically diverse species of the filamentous fungus Fusarium.</title>
        <authorList>
            <person name="Kim H.-S."/>
            <person name="Busman M."/>
            <person name="Brown D.W."/>
            <person name="Divon H."/>
            <person name="Uhlig S."/>
            <person name="Proctor R.H."/>
        </authorList>
    </citation>
    <scope>NUCLEOTIDE SEQUENCE [LARGE SCALE GENOMIC DNA]</scope>
    <source>
        <strain evidence="3 4">NRRL 25331</strain>
    </source>
</reference>